<organism evidence="1">
    <name type="scientific">marine metagenome</name>
    <dbReference type="NCBI Taxonomy" id="408172"/>
    <lineage>
        <taxon>unclassified sequences</taxon>
        <taxon>metagenomes</taxon>
        <taxon>ecological metagenomes</taxon>
    </lineage>
</organism>
<sequence>MNIDTAVDNLNEQNKLMDNWLSRFLERIKDKDLRIKIHNLSSETTENIKFSTLDIRNQKLRRILVQAQTYFEKKQDSEAIIECWKILRTMHSHRKISHLLSILQGK</sequence>
<gene>
    <name evidence="1" type="ORF">METZ01_LOCUS363433</name>
</gene>
<reference evidence="1" key="1">
    <citation type="submission" date="2018-05" db="EMBL/GenBank/DDBJ databases">
        <authorList>
            <person name="Lanie J.A."/>
            <person name="Ng W.-L."/>
            <person name="Kazmierczak K.M."/>
            <person name="Andrzejewski T.M."/>
            <person name="Davidsen T.M."/>
            <person name="Wayne K.J."/>
            <person name="Tettelin H."/>
            <person name="Glass J.I."/>
            <person name="Rusch D."/>
            <person name="Podicherti R."/>
            <person name="Tsui H.-C.T."/>
            <person name="Winkler M.E."/>
        </authorList>
    </citation>
    <scope>NUCLEOTIDE SEQUENCE</scope>
</reference>
<protein>
    <submittedName>
        <fullName evidence="1">Uncharacterized protein</fullName>
    </submittedName>
</protein>
<evidence type="ECO:0000313" key="1">
    <source>
        <dbReference type="EMBL" id="SVD10579.1"/>
    </source>
</evidence>
<name>A0A382SL17_9ZZZZ</name>
<dbReference type="AlphaFoldDB" id="A0A382SL17"/>
<proteinExistence type="predicted"/>
<dbReference type="EMBL" id="UINC01129882">
    <property type="protein sequence ID" value="SVD10579.1"/>
    <property type="molecule type" value="Genomic_DNA"/>
</dbReference>
<accession>A0A382SL17</accession>